<gene>
    <name evidence="5" type="ORF">GRI39_08330</name>
</gene>
<evidence type="ECO:0000256" key="3">
    <source>
        <dbReference type="SAM" id="Phobius"/>
    </source>
</evidence>
<dbReference type="Pfam" id="PF02397">
    <property type="entry name" value="Bac_transf"/>
    <property type="match status" value="1"/>
</dbReference>
<accession>A0A845AFY1</accession>
<dbReference type="Proteomes" id="UP000460561">
    <property type="component" value="Unassembled WGS sequence"/>
</dbReference>
<dbReference type="InterPro" id="IPR003362">
    <property type="entry name" value="Bact_transf"/>
</dbReference>
<comment type="similarity">
    <text evidence="1">Belongs to the bacterial sugar transferase family.</text>
</comment>
<dbReference type="PANTHER" id="PTHR30576:SF10">
    <property type="entry name" value="SLL5057 PROTEIN"/>
    <property type="match status" value="1"/>
</dbReference>
<dbReference type="OrthoDB" id="9808602at2"/>
<dbReference type="EMBL" id="WTYQ01000002">
    <property type="protein sequence ID" value="MXP26048.1"/>
    <property type="molecule type" value="Genomic_DNA"/>
</dbReference>
<keyword evidence="3" id="KW-0472">Membrane</keyword>
<keyword evidence="3" id="KW-1133">Transmembrane helix</keyword>
<keyword evidence="6" id="KW-1185">Reference proteome</keyword>
<dbReference type="PANTHER" id="PTHR30576">
    <property type="entry name" value="COLANIC BIOSYNTHESIS UDP-GLUCOSE LIPID CARRIER TRANSFERASE"/>
    <property type="match status" value="1"/>
</dbReference>
<protein>
    <submittedName>
        <fullName evidence="5">WecB/TagA/CpsF family glycosyltransferase</fullName>
    </submittedName>
</protein>
<sequence length="474" mass="52648">MSLEKGVVLNGEQALNLVTQRSHLTLRRENLFGLPLIHAKRTQMADEIIRRAAFGVRTTINFINAHCINTLYRDQDYQRALDESDLLLPDGSGMRIAAKLSNVAMGDNLNGTDLFPEICASATRSGHAIYLLGGAPGVARDAASTMQDRYPGLQVGGTMHGYFKPEHEAEVIAEINASGADIVFVGFGVPLQEKWIARNRERLNASIVLGVGGLFDYYSGRIARAPALVRKVGCEWAWRLAMEPRRLANRYLVGNAIFLAHAAFEAARVRGYVEKISLGIKRALDVTLTALALVALLPIFCAIALAIKLEDKGPVFFRQVRVGERGRNFQMVKFRSMKCDAETQRAALLSQSERDGTCFKMKRDPRVTQVGQFIRRLSLDELPQLFNVLKGEMSLVGPRPALPCEAEKYRGTEWERLAGKPGITCIWQVSGRAEIPFERQVMMDRDYLQQRSLLTDLSLLARTLPAVVSGRGAY</sequence>
<evidence type="ECO:0000259" key="4">
    <source>
        <dbReference type="Pfam" id="PF02397"/>
    </source>
</evidence>
<keyword evidence="3" id="KW-0812">Transmembrane</keyword>
<comment type="caution">
    <text evidence="5">The sequence shown here is derived from an EMBL/GenBank/DDBJ whole genome shotgun (WGS) entry which is preliminary data.</text>
</comment>
<keyword evidence="5" id="KW-0808">Transferase</keyword>
<feature type="domain" description="Bacterial sugar transferase" evidence="4">
    <location>
        <begin position="281"/>
        <end position="468"/>
    </location>
</feature>
<organism evidence="5 6">
    <name type="scientific">Altericroceibacterium indicum</name>
    <dbReference type="NCBI Taxonomy" id="374177"/>
    <lineage>
        <taxon>Bacteria</taxon>
        <taxon>Pseudomonadati</taxon>
        <taxon>Pseudomonadota</taxon>
        <taxon>Alphaproteobacteria</taxon>
        <taxon>Sphingomonadales</taxon>
        <taxon>Erythrobacteraceae</taxon>
        <taxon>Altericroceibacterium</taxon>
    </lineage>
</organism>
<dbReference type="NCBIfam" id="TIGR00696">
    <property type="entry name" value="wecG_tagA_cpsF"/>
    <property type="match status" value="1"/>
</dbReference>
<dbReference type="InterPro" id="IPR004629">
    <property type="entry name" value="WecG_TagA_CpsF"/>
</dbReference>
<dbReference type="GO" id="GO:0000271">
    <property type="term" value="P:polysaccharide biosynthetic process"/>
    <property type="evidence" value="ECO:0007669"/>
    <property type="project" value="UniProtKB-KW"/>
</dbReference>
<dbReference type="AlphaFoldDB" id="A0A845AFY1"/>
<evidence type="ECO:0000256" key="2">
    <source>
        <dbReference type="ARBA" id="ARBA00023169"/>
    </source>
</evidence>
<reference evidence="5 6" key="1">
    <citation type="submission" date="2019-12" db="EMBL/GenBank/DDBJ databases">
        <title>Genomic-based taxomic classification of the family Erythrobacteraceae.</title>
        <authorList>
            <person name="Xu L."/>
        </authorList>
    </citation>
    <scope>NUCLEOTIDE SEQUENCE [LARGE SCALE GENOMIC DNA]</scope>
    <source>
        <strain evidence="5 6">DSM 18604</strain>
    </source>
</reference>
<dbReference type="CDD" id="cd06533">
    <property type="entry name" value="Glyco_transf_WecG_TagA"/>
    <property type="match status" value="1"/>
</dbReference>
<proteinExistence type="inferred from homology"/>
<keyword evidence="2" id="KW-0270">Exopolysaccharide synthesis</keyword>
<evidence type="ECO:0000313" key="5">
    <source>
        <dbReference type="EMBL" id="MXP26048.1"/>
    </source>
</evidence>
<name>A0A845AFY1_9SPHN</name>
<evidence type="ECO:0000313" key="6">
    <source>
        <dbReference type="Proteomes" id="UP000460561"/>
    </source>
</evidence>
<evidence type="ECO:0000256" key="1">
    <source>
        <dbReference type="ARBA" id="ARBA00006464"/>
    </source>
</evidence>
<dbReference type="Pfam" id="PF03808">
    <property type="entry name" value="Glyco_tran_WecG"/>
    <property type="match status" value="1"/>
</dbReference>
<dbReference type="GO" id="GO:0016780">
    <property type="term" value="F:phosphotransferase activity, for other substituted phosphate groups"/>
    <property type="evidence" value="ECO:0007669"/>
    <property type="project" value="TreeGrafter"/>
</dbReference>
<feature type="transmembrane region" description="Helical" evidence="3">
    <location>
        <begin position="286"/>
        <end position="307"/>
    </location>
</feature>